<feature type="region of interest" description="Disordered" evidence="1">
    <location>
        <begin position="1"/>
        <end position="28"/>
    </location>
</feature>
<dbReference type="EMBL" id="CALTRL010001576">
    <property type="protein sequence ID" value="CAH7673059.1"/>
    <property type="molecule type" value="Genomic_DNA"/>
</dbReference>
<comment type="caution">
    <text evidence="2">The sequence shown here is derived from an EMBL/GenBank/DDBJ whole genome shotgun (WGS) entry which is preliminary data.</text>
</comment>
<dbReference type="AlphaFoldDB" id="A0AAV0ATS7"/>
<feature type="compositionally biased region" description="Basic and acidic residues" evidence="1">
    <location>
        <begin position="1"/>
        <end position="12"/>
    </location>
</feature>
<accession>A0AAV0ATS7</accession>
<feature type="compositionally biased region" description="Basic residues" evidence="1">
    <location>
        <begin position="13"/>
        <end position="26"/>
    </location>
</feature>
<evidence type="ECO:0000313" key="2">
    <source>
        <dbReference type="EMBL" id="CAH7673059.1"/>
    </source>
</evidence>
<evidence type="ECO:0000256" key="1">
    <source>
        <dbReference type="SAM" id="MobiDB-lite"/>
    </source>
</evidence>
<reference evidence="2" key="1">
    <citation type="submission" date="2022-06" db="EMBL/GenBank/DDBJ databases">
        <authorList>
            <consortium name="SYNGENTA / RWTH Aachen University"/>
        </authorList>
    </citation>
    <scope>NUCLEOTIDE SEQUENCE</scope>
</reference>
<sequence>MAVEPQKEERLTRGRNRLSGRRRQSRRHVDIAGPTACRYRRADDTIAGPTKARMRFGGLKSLEEAGGRPEEVSVGLVRRRAARRSGKGGTGIGGISRTVVGRAVGQGCRAGRARRRHTGVRSSYHLRVRTKLFPNFAPTDHGYAHFSSF</sequence>
<gene>
    <name evidence="2" type="ORF">PPACK8108_LOCUS7916</name>
</gene>
<name>A0AAV0ATS7_PHAPC</name>
<dbReference type="Proteomes" id="UP001153365">
    <property type="component" value="Unassembled WGS sequence"/>
</dbReference>
<organism evidence="2 3">
    <name type="scientific">Phakopsora pachyrhizi</name>
    <name type="common">Asian soybean rust disease fungus</name>
    <dbReference type="NCBI Taxonomy" id="170000"/>
    <lineage>
        <taxon>Eukaryota</taxon>
        <taxon>Fungi</taxon>
        <taxon>Dikarya</taxon>
        <taxon>Basidiomycota</taxon>
        <taxon>Pucciniomycotina</taxon>
        <taxon>Pucciniomycetes</taxon>
        <taxon>Pucciniales</taxon>
        <taxon>Phakopsoraceae</taxon>
        <taxon>Phakopsora</taxon>
    </lineage>
</organism>
<proteinExistence type="predicted"/>
<keyword evidence="3" id="KW-1185">Reference proteome</keyword>
<protein>
    <submittedName>
        <fullName evidence="2">Uncharacterized protein</fullName>
    </submittedName>
</protein>
<evidence type="ECO:0000313" key="3">
    <source>
        <dbReference type="Proteomes" id="UP001153365"/>
    </source>
</evidence>